<organism evidence="3 4">
    <name type="scientific">Sabulicella glaciei</name>
    <dbReference type="NCBI Taxonomy" id="2984948"/>
    <lineage>
        <taxon>Bacteria</taxon>
        <taxon>Pseudomonadati</taxon>
        <taxon>Pseudomonadota</taxon>
        <taxon>Alphaproteobacteria</taxon>
        <taxon>Acetobacterales</taxon>
        <taxon>Acetobacteraceae</taxon>
        <taxon>Sabulicella</taxon>
    </lineage>
</organism>
<proteinExistence type="predicted"/>
<protein>
    <recommendedName>
        <fullName evidence="1">chorismate mutase</fullName>
        <ecNumber evidence="1">5.4.99.5</ecNumber>
    </recommendedName>
</protein>
<dbReference type="RefSeq" id="WP_301589805.1">
    <property type="nucleotide sequence ID" value="NZ_JAPFQI010000005.1"/>
</dbReference>
<feature type="domain" description="Chorismate mutase" evidence="2">
    <location>
        <begin position="1"/>
        <end position="91"/>
    </location>
</feature>
<reference evidence="3 4" key="1">
    <citation type="submission" date="2022-10" db="EMBL/GenBank/DDBJ databases">
        <title>Roseococcus glaciei nov., sp. nov., isolated from glacier.</title>
        <authorList>
            <person name="Liu Q."/>
            <person name="Xin Y.-H."/>
        </authorList>
    </citation>
    <scope>NUCLEOTIDE SEQUENCE [LARGE SCALE GENOMIC DNA]</scope>
    <source>
        <strain evidence="3 4">MDT2-1-1</strain>
    </source>
</reference>
<dbReference type="InterPro" id="IPR036979">
    <property type="entry name" value="CM_dom_sf"/>
</dbReference>
<dbReference type="SMART" id="SM00830">
    <property type="entry name" value="CM_2"/>
    <property type="match status" value="1"/>
</dbReference>
<name>A0ABT3NUM5_9PROT</name>
<accession>A0ABT3NUM5</accession>
<sequence length="253" mass="26652">MADTETLAGVRAELDALDDGMHALLMRRADAVARLAASAAKPSGTVLRPGREAAILRRLLRRHEGSLPRAALVRIWREIFAASVAQQGGFSVAVPPDPALARLAAEHFGTGTALRPQPSLAAALSAVAGGGAAAALLPWPRDGEAEEEAWWTRFDAQQLQVIARLPFLHPGEPPLEAAVVALNPADSSGEDRVLFRLEAPEESRAALAARHPGARVLIARREAGRTRALLEAETAPPGATVLGRYALPERGAA</sequence>
<dbReference type="Proteomes" id="UP001526430">
    <property type="component" value="Unassembled WGS sequence"/>
</dbReference>
<gene>
    <name evidence="3" type="ORF">OF850_09495</name>
</gene>
<evidence type="ECO:0000256" key="1">
    <source>
        <dbReference type="ARBA" id="ARBA00012404"/>
    </source>
</evidence>
<dbReference type="SUPFAM" id="SSF48600">
    <property type="entry name" value="Chorismate mutase II"/>
    <property type="match status" value="1"/>
</dbReference>
<dbReference type="PROSITE" id="PS51168">
    <property type="entry name" value="CHORISMATE_MUT_2"/>
    <property type="match status" value="1"/>
</dbReference>
<evidence type="ECO:0000313" key="4">
    <source>
        <dbReference type="Proteomes" id="UP001526430"/>
    </source>
</evidence>
<dbReference type="InterPro" id="IPR036263">
    <property type="entry name" value="Chorismate_II_sf"/>
</dbReference>
<dbReference type="Gene3D" id="1.20.59.10">
    <property type="entry name" value="Chorismate mutase"/>
    <property type="match status" value="1"/>
</dbReference>
<dbReference type="EMBL" id="JAPFQI010000005">
    <property type="protein sequence ID" value="MCW8085858.1"/>
    <property type="molecule type" value="Genomic_DNA"/>
</dbReference>
<dbReference type="EC" id="5.4.99.5" evidence="1"/>
<keyword evidence="4" id="KW-1185">Reference proteome</keyword>
<keyword evidence="3" id="KW-0413">Isomerase</keyword>
<evidence type="ECO:0000259" key="2">
    <source>
        <dbReference type="PROSITE" id="PS51168"/>
    </source>
</evidence>
<dbReference type="GO" id="GO:0004106">
    <property type="term" value="F:chorismate mutase activity"/>
    <property type="evidence" value="ECO:0007669"/>
    <property type="project" value="UniProtKB-EC"/>
</dbReference>
<evidence type="ECO:0000313" key="3">
    <source>
        <dbReference type="EMBL" id="MCW8085858.1"/>
    </source>
</evidence>
<dbReference type="Pfam" id="PF01817">
    <property type="entry name" value="CM_2"/>
    <property type="match status" value="1"/>
</dbReference>
<dbReference type="InterPro" id="IPR002701">
    <property type="entry name" value="CM_II_prokaryot"/>
</dbReference>
<comment type="caution">
    <text evidence="3">The sequence shown here is derived from an EMBL/GenBank/DDBJ whole genome shotgun (WGS) entry which is preliminary data.</text>
</comment>